<keyword evidence="1" id="KW-1133">Transmembrane helix</keyword>
<evidence type="ECO:0000256" key="1">
    <source>
        <dbReference type="SAM" id="Phobius"/>
    </source>
</evidence>
<feature type="transmembrane region" description="Helical" evidence="1">
    <location>
        <begin position="42"/>
        <end position="62"/>
    </location>
</feature>
<comment type="caution">
    <text evidence="2">The sequence shown here is derived from an EMBL/GenBank/DDBJ whole genome shotgun (WGS) entry which is preliminary data.</text>
</comment>
<sequence>VILLVVVLEDVGAVVHLDCSGAQVMGKGVAVLVSGPLGGATLLLIDAVLHLVAAAIAGHHLLTMPVRG</sequence>
<name>A0A392SBL1_9FABA</name>
<dbReference type="AlphaFoldDB" id="A0A392SBL1"/>
<reference evidence="2 3" key="1">
    <citation type="journal article" date="2018" name="Front. Plant Sci.">
        <title>Red Clover (Trifolium pratense) and Zigzag Clover (T. medium) - A Picture of Genomic Similarities and Differences.</title>
        <authorList>
            <person name="Dluhosova J."/>
            <person name="Istvanek J."/>
            <person name="Nedelnik J."/>
            <person name="Repkova J."/>
        </authorList>
    </citation>
    <scope>NUCLEOTIDE SEQUENCE [LARGE SCALE GENOMIC DNA]</scope>
    <source>
        <strain evidence="3">cv. 10/8</strain>
        <tissue evidence="2">Leaf</tissue>
    </source>
</reference>
<evidence type="ECO:0000313" key="3">
    <source>
        <dbReference type="Proteomes" id="UP000265520"/>
    </source>
</evidence>
<evidence type="ECO:0000313" key="2">
    <source>
        <dbReference type="EMBL" id="MCI45275.1"/>
    </source>
</evidence>
<dbReference type="Proteomes" id="UP000265520">
    <property type="component" value="Unassembled WGS sequence"/>
</dbReference>
<keyword evidence="3" id="KW-1185">Reference proteome</keyword>
<organism evidence="2 3">
    <name type="scientific">Trifolium medium</name>
    <dbReference type="NCBI Taxonomy" id="97028"/>
    <lineage>
        <taxon>Eukaryota</taxon>
        <taxon>Viridiplantae</taxon>
        <taxon>Streptophyta</taxon>
        <taxon>Embryophyta</taxon>
        <taxon>Tracheophyta</taxon>
        <taxon>Spermatophyta</taxon>
        <taxon>Magnoliopsida</taxon>
        <taxon>eudicotyledons</taxon>
        <taxon>Gunneridae</taxon>
        <taxon>Pentapetalae</taxon>
        <taxon>rosids</taxon>
        <taxon>fabids</taxon>
        <taxon>Fabales</taxon>
        <taxon>Fabaceae</taxon>
        <taxon>Papilionoideae</taxon>
        <taxon>50 kb inversion clade</taxon>
        <taxon>NPAAA clade</taxon>
        <taxon>Hologalegina</taxon>
        <taxon>IRL clade</taxon>
        <taxon>Trifolieae</taxon>
        <taxon>Trifolium</taxon>
    </lineage>
</organism>
<keyword evidence="1" id="KW-0472">Membrane</keyword>
<keyword evidence="1" id="KW-0812">Transmembrane</keyword>
<feature type="non-terminal residue" evidence="2">
    <location>
        <position position="1"/>
    </location>
</feature>
<dbReference type="EMBL" id="LXQA010341940">
    <property type="protein sequence ID" value="MCI45275.1"/>
    <property type="molecule type" value="Genomic_DNA"/>
</dbReference>
<proteinExistence type="predicted"/>
<protein>
    <submittedName>
        <fullName evidence="2">Uncharacterized protein</fullName>
    </submittedName>
</protein>
<accession>A0A392SBL1</accession>